<dbReference type="OrthoDB" id="4540492at2759"/>
<protein>
    <submittedName>
        <fullName evidence="9">Putative hexose transporter protein</fullName>
    </submittedName>
</protein>
<dbReference type="Gene3D" id="1.20.1250.20">
    <property type="entry name" value="MFS general substrate transporter like domains"/>
    <property type="match status" value="2"/>
</dbReference>
<gene>
    <name evidence="9" type="ORF">UCRPA7_2865</name>
</gene>
<evidence type="ECO:0000256" key="6">
    <source>
        <dbReference type="ARBA" id="ARBA00023136"/>
    </source>
</evidence>
<dbReference type="RefSeq" id="XP_007913600.1">
    <property type="nucleotide sequence ID" value="XM_007915409.1"/>
</dbReference>
<dbReference type="EMBL" id="KB932984">
    <property type="protein sequence ID" value="EOO01658.1"/>
    <property type="molecule type" value="Genomic_DNA"/>
</dbReference>
<feature type="transmembrane region" description="Helical" evidence="7">
    <location>
        <begin position="341"/>
        <end position="360"/>
    </location>
</feature>
<feature type="transmembrane region" description="Helical" evidence="7">
    <location>
        <begin position="60"/>
        <end position="88"/>
    </location>
</feature>
<name>R8BQK2_PHAM7</name>
<keyword evidence="5 7" id="KW-1133">Transmembrane helix</keyword>
<dbReference type="PROSITE" id="PS00217">
    <property type="entry name" value="SUGAR_TRANSPORT_2"/>
    <property type="match status" value="1"/>
</dbReference>
<dbReference type="PANTHER" id="PTHR48022">
    <property type="entry name" value="PLASTIDIC GLUCOSE TRANSPORTER 4"/>
    <property type="match status" value="1"/>
</dbReference>
<evidence type="ECO:0000256" key="1">
    <source>
        <dbReference type="ARBA" id="ARBA00004141"/>
    </source>
</evidence>
<dbReference type="GeneID" id="19323157"/>
<feature type="transmembrane region" description="Helical" evidence="7">
    <location>
        <begin position="243"/>
        <end position="267"/>
    </location>
</feature>
<feature type="transmembrane region" description="Helical" evidence="7">
    <location>
        <begin position="20"/>
        <end position="39"/>
    </location>
</feature>
<feature type="transmembrane region" description="Helical" evidence="7">
    <location>
        <begin position="314"/>
        <end position="335"/>
    </location>
</feature>
<evidence type="ECO:0000256" key="4">
    <source>
        <dbReference type="ARBA" id="ARBA00022692"/>
    </source>
</evidence>
<keyword evidence="10" id="KW-1185">Reference proteome</keyword>
<evidence type="ECO:0000259" key="8">
    <source>
        <dbReference type="PROSITE" id="PS50850"/>
    </source>
</evidence>
<sequence>MGSLNVMPSYNKYFNVTNRTQGIMSGATFAGALVIAPIASKIIDWKGRKLGIRLSALMNILGAALGGASQNTAMFIVARVIIGMGVGIAQTSASSYVSETTAPHIRAFALGLYFTCWALGSFLAAGVCRGVTGEDRESASVQVQFREIVDTFEYEKQVGRGVGFREAVRIPANRKRVFLAMSVAPLCMMSGSNVITYYFGTMLSQAGISDETTQLEINLGLSAFQFCIALTGSLLAERLGRRWLALISLGLCTMFFYMLGGLTARYGESTDRAGIYGTVVVIFLFLGSYSFGITPLTSMYPPEVLSYSIRATGAACFAVTNEICGFFVTMVFPYMFSGIGWKTYMVNASWNVLLWIYIYFQWAETKGKTLEEISEIFDGEKHSSAPNLSDLKAKAEEVGDVSV</sequence>
<reference evidence="10" key="1">
    <citation type="journal article" date="2013" name="Genome Announc.">
        <title>Draft genome sequence of the ascomycete Phaeoacremonium aleophilum strain UCR-PA7, a causal agent of the esca disease complex in grapevines.</title>
        <authorList>
            <person name="Blanco-Ulate B."/>
            <person name="Rolshausen P."/>
            <person name="Cantu D."/>
        </authorList>
    </citation>
    <scope>NUCLEOTIDE SEQUENCE [LARGE SCALE GENOMIC DNA]</scope>
    <source>
        <strain evidence="10">UCR-PA7</strain>
    </source>
</reference>
<dbReference type="InterPro" id="IPR050360">
    <property type="entry name" value="MFS_Sugar_Transporters"/>
</dbReference>
<dbReference type="HOGENOM" id="CLU_001265_30_13_1"/>
<dbReference type="PROSITE" id="PS50850">
    <property type="entry name" value="MFS"/>
    <property type="match status" value="1"/>
</dbReference>
<evidence type="ECO:0000256" key="7">
    <source>
        <dbReference type="SAM" id="Phobius"/>
    </source>
</evidence>
<feature type="transmembrane region" description="Helical" evidence="7">
    <location>
        <begin position="273"/>
        <end position="293"/>
    </location>
</feature>
<feature type="transmembrane region" description="Helical" evidence="7">
    <location>
        <begin position="108"/>
        <end position="128"/>
    </location>
</feature>
<dbReference type="PROSITE" id="PS00216">
    <property type="entry name" value="SUGAR_TRANSPORT_1"/>
    <property type="match status" value="1"/>
</dbReference>
<keyword evidence="4 7" id="KW-0812">Transmembrane</keyword>
<dbReference type="Pfam" id="PF00083">
    <property type="entry name" value="Sugar_tr"/>
    <property type="match status" value="2"/>
</dbReference>
<dbReference type="GO" id="GO:0005351">
    <property type="term" value="F:carbohydrate:proton symporter activity"/>
    <property type="evidence" value="ECO:0007669"/>
    <property type="project" value="TreeGrafter"/>
</dbReference>
<feature type="transmembrane region" description="Helical" evidence="7">
    <location>
        <begin position="219"/>
        <end position="236"/>
    </location>
</feature>
<dbReference type="PRINTS" id="PR00171">
    <property type="entry name" value="SUGRTRNSPORT"/>
</dbReference>
<feature type="domain" description="Major facilitator superfamily (MFS) profile" evidence="8">
    <location>
        <begin position="1"/>
        <end position="366"/>
    </location>
</feature>
<dbReference type="InterPro" id="IPR036259">
    <property type="entry name" value="MFS_trans_sf"/>
</dbReference>
<evidence type="ECO:0000313" key="9">
    <source>
        <dbReference type="EMBL" id="EOO01658.1"/>
    </source>
</evidence>
<organism evidence="9 10">
    <name type="scientific">Phaeoacremonium minimum (strain UCR-PA7)</name>
    <name type="common">Esca disease fungus</name>
    <name type="synonym">Togninia minima</name>
    <dbReference type="NCBI Taxonomy" id="1286976"/>
    <lineage>
        <taxon>Eukaryota</taxon>
        <taxon>Fungi</taxon>
        <taxon>Dikarya</taxon>
        <taxon>Ascomycota</taxon>
        <taxon>Pezizomycotina</taxon>
        <taxon>Sordariomycetes</taxon>
        <taxon>Sordariomycetidae</taxon>
        <taxon>Togniniales</taxon>
        <taxon>Togniniaceae</taxon>
        <taxon>Phaeoacremonium</taxon>
    </lineage>
</organism>
<dbReference type="AlphaFoldDB" id="R8BQK2"/>
<feature type="transmembrane region" description="Helical" evidence="7">
    <location>
        <begin position="177"/>
        <end position="199"/>
    </location>
</feature>
<dbReference type="InterPro" id="IPR005828">
    <property type="entry name" value="MFS_sugar_transport-like"/>
</dbReference>
<dbReference type="SUPFAM" id="SSF103473">
    <property type="entry name" value="MFS general substrate transporter"/>
    <property type="match status" value="1"/>
</dbReference>
<dbReference type="InterPro" id="IPR005829">
    <property type="entry name" value="Sugar_transporter_CS"/>
</dbReference>
<dbReference type="GO" id="GO:0016020">
    <property type="term" value="C:membrane"/>
    <property type="evidence" value="ECO:0007669"/>
    <property type="project" value="UniProtKB-SubCell"/>
</dbReference>
<dbReference type="InterPro" id="IPR003663">
    <property type="entry name" value="Sugar/inositol_transpt"/>
</dbReference>
<evidence type="ECO:0000256" key="5">
    <source>
        <dbReference type="ARBA" id="ARBA00022989"/>
    </source>
</evidence>
<evidence type="ECO:0000256" key="3">
    <source>
        <dbReference type="ARBA" id="ARBA00022448"/>
    </source>
</evidence>
<dbReference type="KEGG" id="tmn:UCRPA7_2865"/>
<dbReference type="Proteomes" id="UP000014074">
    <property type="component" value="Unassembled WGS sequence"/>
</dbReference>
<keyword evidence="6 7" id="KW-0472">Membrane</keyword>
<dbReference type="InterPro" id="IPR020846">
    <property type="entry name" value="MFS_dom"/>
</dbReference>
<keyword evidence="3" id="KW-0813">Transport</keyword>
<dbReference type="eggNOG" id="KOG0254">
    <property type="taxonomic scope" value="Eukaryota"/>
</dbReference>
<evidence type="ECO:0000256" key="2">
    <source>
        <dbReference type="ARBA" id="ARBA00010992"/>
    </source>
</evidence>
<comment type="similarity">
    <text evidence="2">Belongs to the major facilitator superfamily. Sugar transporter (TC 2.A.1.1) family.</text>
</comment>
<comment type="subcellular location">
    <subcellularLocation>
        <location evidence="1">Membrane</location>
        <topology evidence="1">Multi-pass membrane protein</topology>
    </subcellularLocation>
</comment>
<dbReference type="PANTHER" id="PTHR48022:SF31">
    <property type="entry name" value="HEXOSE TRANSPORTER"/>
    <property type="match status" value="1"/>
</dbReference>
<accession>R8BQK2</accession>
<evidence type="ECO:0000313" key="10">
    <source>
        <dbReference type="Proteomes" id="UP000014074"/>
    </source>
</evidence>
<proteinExistence type="inferred from homology"/>